<feature type="compositionally biased region" description="Basic and acidic residues" evidence="1">
    <location>
        <begin position="100"/>
        <end position="115"/>
    </location>
</feature>
<accession>A0A1C0AGK3</accession>
<evidence type="ECO:0000313" key="2">
    <source>
        <dbReference type="EMBL" id="OCL30856.1"/>
    </source>
</evidence>
<gene>
    <name evidence="2" type="ORF">BCR15_10290</name>
</gene>
<name>A0A1C0AGK3_9ACTN</name>
<comment type="caution">
    <text evidence="2">The sequence shown here is derived from an EMBL/GenBank/DDBJ whole genome shotgun (WGS) entry which is preliminary data.</text>
</comment>
<dbReference type="AlphaFoldDB" id="A0A1C0AGK3"/>
<dbReference type="Proteomes" id="UP000093501">
    <property type="component" value="Unassembled WGS sequence"/>
</dbReference>
<evidence type="ECO:0000256" key="1">
    <source>
        <dbReference type="SAM" id="MobiDB-lite"/>
    </source>
</evidence>
<evidence type="ECO:0008006" key="4">
    <source>
        <dbReference type="Google" id="ProtNLM"/>
    </source>
</evidence>
<organism evidence="2 3">
    <name type="scientific">Tessaracoccus lapidicaptus</name>
    <dbReference type="NCBI Taxonomy" id="1427523"/>
    <lineage>
        <taxon>Bacteria</taxon>
        <taxon>Bacillati</taxon>
        <taxon>Actinomycetota</taxon>
        <taxon>Actinomycetes</taxon>
        <taxon>Propionibacteriales</taxon>
        <taxon>Propionibacteriaceae</taxon>
        <taxon>Tessaracoccus</taxon>
    </lineage>
</organism>
<proteinExistence type="predicted"/>
<evidence type="ECO:0000313" key="3">
    <source>
        <dbReference type="Proteomes" id="UP000093501"/>
    </source>
</evidence>
<reference evidence="3" key="1">
    <citation type="submission" date="2016-07" db="EMBL/GenBank/DDBJ databases">
        <authorList>
            <person name="Florea S."/>
            <person name="Webb J.S."/>
            <person name="Jaromczyk J."/>
            <person name="Schardl C.L."/>
        </authorList>
    </citation>
    <scope>NUCLEOTIDE SEQUENCE [LARGE SCALE GENOMIC DNA]</scope>
    <source>
        <strain evidence="3">IPBSL-7</strain>
    </source>
</reference>
<sequence>MSQSARSEARLKVQSQLVRRHEELMAREARIKTEVLDAAAAILNRDRAVREAETRLGQALVHLTSTEGMPVDEAAELCGLDARQARRLIRGIGHTGTVRQADDLPDPHRNGQVER</sequence>
<dbReference type="RefSeq" id="WP_068752780.1">
    <property type="nucleotide sequence ID" value="NZ_MBQD01000027.1"/>
</dbReference>
<keyword evidence="3" id="KW-1185">Reference proteome</keyword>
<protein>
    <recommendedName>
        <fullName evidence="4">ANTAR domain-containing protein</fullName>
    </recommendedName>
</protein>
<dbReference type="EMBL" id="MBQD01000027">
    <property type="protein sequence ID" value="OCL30856.1"/>
    <property type="molecule type" value="Genomic_DNA"/>
</dbReference>
<feature type="region of interest" description="Disordered" evidence="1">
    <location>
        <begin position="94"/>
        <end position="115"/>
    </location>
</feature>